<evidence type="ECO:0000256" key="3">
    <source>
        <dbReference type="ARBA" id="ARBA00022723"/>
    </source>
</evidence>
<evidence type="ECO:0000256" key="2">
    <source>
        <dbReference type="ARBA" id="ARBA00022692"/>
    </source>
</evidence>
<keyword evidence="10" id="KW-0175">Coiled coil</keyword>
<dbReference type="GO" id="GO:0019829">
    <property type="term" value="F:ATPase-coupled monoatomic cation transmembrane transporter activity"/>
    <property type="evidence" value="ECO:0007669"/>
    <property type="project" value="TreeGrafter"/>
</dbReference>
<dbReference type="EMBL" id="JAGRRH010000015">
    <property type="protein sequence ID" value="KAG7356465.1"/>
    <property type="molecule type" value="Genomic_DNA"/>
</dbReference>
<keyword evidence="3" id="KW-0479">Metal-binding</keyword>
<feature type="transmembrane region" description="Helical" evidence="11">
    <location>
        <begin position="564"/>
        <end position="583"/>
    </location>
</feature>
<feature type="transmembrane region" description="Helical" evidence="11">
    <location>
        <begin position="1501"/>
        <end position="1523"/>
    </location>
</feature>
<evidence type="ECO:0000313" key="13">
    <source>
        <dbReference type="EMBL" id="KAG7356465.1"/>
    </source>
</evidence>
<dbReference type="GO" id="GO:0046872">
    <property type="term" value="F:metal ion binding"/>
    <property type="evidence" value="ECO:0007669"/>
    <property type="project" value="UniProtKB-KW"/>
</dbReference>
<dbReference type="PANTHER" id="PTHR45630">
    <property type="entry name" value="CATION-TRANSPORTING ATPASE-RELATED"/>
    <property type="match status" value="1"/>
</dbReference>
<feature type="transmembrane region" description="Helical" evidence="11">
    <location>
        <begin position="1279"/>
        <end position="1301"/>
    </location>
</feature>
<keyword evidence="14" id="KW-1185">Reference proteome</keyword>
<reference evidence="13" key="2">
    <citation type="submission" date="2021-04" db="EMBL/GenBank/DDBJ databases">
        <authorList>
            <person name="Podell S."/>
        </authorList>
    </citation>
    <scope>NUCLEOTIDE SEQUENCE</scope>
    <source>
        <strain evidence="13">Hildebrandi</strain>
    </source>
</reference>
<feature type="coiled-coil region" evidence="10">
    <location>
        <begin position="1155"/>
        <end position="1188"/>
    </location>
</feature>
<gene>
    <name evidence="13" type="ORF">IV203_001151</name>
</gene>
<dbReference type="SFLD" id="SFLDS00003">
    <property type="entry name" value="Haloacid_Dehalogenase"/>
    <property type="match status" value="1"/>
</dbReference>
<dbReference type="OrthoDB" id="48943at2759"/>
<feature type="transmembrane region" description="Helical" evidence="11">
    <location>
        <begin position="147"/>
        <end position="167"/>
    </location>
</feature>
<reference evidence="13" key="1">
    <citation type="journal article" date="2021" name="Sci. Rep.">
        <title>Diploid genomic architecture of Nitzschia inconspicua, an elite biomass production diatom.</title>
        <authorList>
            <person name="Oliver A."/>
            <person name="Podell S."/>
            <person name="Pinowska A."/>
            <person name="Traller J.C."/>
            <person name="Smith S.R."/>
            <person name="McClure R."/>
            <person name="Beliaev A."/>
            <person name="Bohutskyi P."/>
            <person name="Hill E.A."/>
            <person name="Rabines A."/>
            <person name="Zheng H."/>
            <person name="Allen L.Z."/>
            <person name="Kuo A."/>
            <person name="Grigoriev I.V."/>
            <person name="Allen A.E."/>
            <person name="Hazlebeck D."/>
            <person name="Allen E.E."/>
        </authorList>
    </citation>
    <scope>NUCLEOTIDE SEQUENCE</scope>
    <source>
        <strain evidence="13">Hildebrandi</strain>
    </source>
</reference>
<evidence type="ECO:0000256" key="5">
    <source>
        <dbReference type="ARBA" id="ARBA00022840"/>
    </source>
</evidence>
<keyword evidence="4" id="KW-0547">Nucleotide-binding</keyword>
<dbReference type="Pfam" id="PF00122">
    <property type="entry name" value="E1-E2_ATPase"/>
    <property type="match status" value="1"/>
</dbReference>
<evidence type="ECO:0000256" key="4">
    <source>
        <dbReference type="ARBA" id="ARBA00022741"/>
    </source>
</evidence>
<feature type="transmembrane region" description="Helical" evidence="11">
    <location>
        <begin position="1390"/>
        <end position="1413"/>
    </location>
</feature>
<keyword evidence="5" id="KW-0067">ATP-binding</keyword>
<name>A0A9K3L6C4_9STRA</name>
<feature type="transmembrane region" description="Helical" evidence="11">
    <location>
        <begin position="1347"/>
        <end position="1370"/>
    </location>
</feature>
<dbReference type="NCBIfam" id="TIGR01657">
    <property type="entry name" value="P-ATPase-V"/>
    <property type="match status" value="1"/>
</dbReference>
<keyword evidence="8 11" id="KW-1133">Transmembrane helix</keyword>
<evidence type="ECO:0000259" key="12">
    <source>
        <dbReference type="Pfam" id="PF00122"/>
    </source>
</evidence>
<dbReference type="PROSITE" id="PS00154">
    <property type="entry name" value="ATPASE_E1_E2"/>
    <property type="match status" value="1"/>
</dbReference>
<evidence type="ECO:0000256" key="6">
    <source>
        <dbReference type="ARBA" id="ARBA00022842"/>
    </source>
</evidence>
<keyword evidence="2 11" id="KW-0812">Transmembrane</keyword>
<keyword evidence="6" id="KW-0460">Magnesium</keyword>
<evidence type="ECO:0000256" key="7">
    <source>
        <dbReference type="ARBA" id="ARBA00022967"/>
    </source>
</evidence>
<evidence type="ECO:0000256" key="1">
    <source>
        <dbReference type="ARBA" id="ARBA00004141"/>
    </source>
</evidence>
<dbReference type="InterPro" id="IPR044492">
    <property type="entry name" value="P_typ_ATPase_HD_dom"/>
</dbReference>
<comment type="caution">
    <text evidence="13">The sequence shown here is derived from an EMBL/GenBank/DDBJ whole genome shotgun (WGS) entry which is preliminary data.</text>
</comment>
<dbReference type="PANTHER" id="PTHR45630:SF6">
    <property type="entry name" value="CATION-TRANSPORTING P-TYPE ATPASE N-TERMINAL DOMAIN-CONTAINING PROTEIN"/>
    <property type="match status" value="1"/>
</dbReference>
<proteinExistence type="predicted"/>
<protein>
    <submittedName>
        <fullName evidence="13">Cation-translocating ATPase</fullName>
    </submittedName>
</protein>
<evidence type="ECO:0000256" key="11">
    <source>
        <dbReference type="SAM" id="Phobius"/>
    </source>
</evidence>
<evidence type="ECO:0000256" key="10">
    <source>
        <dbReference type="SAM" id="Coils"/>
    </source>
</evidence>
<evidence type="ECO:0000256" key="8">
    <source>
        <dbReference type="ARBA" id="ARBA00022989"/>
    </source>
</evidence>
<sequence>MVQFPKETDSKRIRHVCAYQPKFSTGGQSRRIRLYNIFFLVLYLYQIMWVVSTIGEPYRKFLEKADKEGFEVMEGSTKMRAQIEHSFRDINDPNRRTKKIGWFDWMDMDIEELAAEKKRDKERSVLDSLPKNMRVPSKRAPSFTPSLLLGILAVVHALVLLMQHWLVGFNVWINYREIDADSVQLPESILELDLEEDEARVLAWKKNPKNINKEMLDRVISNPPPNLPSHARITPAKGRDVLVPMEYYPTLGMTFEYHRRRYVFDHDNSTWTKIRCQTKFPLDFLETWNGFDSDMHLVSGQIRYGNNTFSVKQPTFGELYKAQLLSPFTVFQLFCVGLWLLDEYWHYSFFTLFMILTFEATVVFSRIKSLGALKGMGNPSRSVFVHRLGKWVAVETSELLPGDIMSLTRVKPHFAKEVNGSDPKKKKTSVKKVEDDGGDVVPADLLLLRGSTVVNEASLTGESVPQMKEGLTEIEKEEHLDMKNKNKMSIAYAGTKMLQCKGAKEVEAQTEAKRYLIPQIPNPPDDGCVCFVLRTGFSSAQGKLVRMIEGSQEKVKGHEKETGLLLLLLFFFAVASSSYVLYHGLQSDKRSKYELLLHCIMIVTSVIPPELPMQMALAVNNSLMTLMKLHIFCTEPYRVPIAGKLDACLFDKTGTLTTDELVAVGVCLPPKLKIVKGKEEEDEKFLTPMIHVHDEAALVLASCHSLVYIEGETTGDPLESASLKSMRWQLSKDSGNAVPSPATEKRAAGTPITVSSERGIAELEVLTRHHFSSKLQRMSCVVKSIATGKHYAVLKGSPEAVAKQLGSKPAGYDEKAEYLSKEGYRVIALAAKPLSSNADVVSAQESRSICENEMNFSGFIAFTCRVRKDTAAVLSRLKEGGMSITMVTGDALLTAVHVAKEVGIIESIGGKEDVDYLAREENDEIRKLIEKKRGSVLKKEKQKKGHKPILLLQEESGSLFWESYESGLKIFDFDASEIPSLSTKYDLATTGKSLALALEVDDTTKTVLGYFRVFARMTPDAKETVIECLHGVDSLCLMCGDGANDVGALKGADVGVALLTGFGDINVDKSDQSTEKAKEKKDESSAPVTAIMSQEHLNQIRAMPVSVIKMKIRSLGTNPDNYPELVEKEDLVQLYQIKSRELAVKRHDQKNALDKKNMSGAEKKAMAKREALERQERLMKRAKELEEQGVSWASFKAMKEIMNEEMEAARRKNGTVKGGGIEASAGALAAQFEDMETGELPMVKLGDASIAAPFTSKMPSIKSCVDIVRQGRCTLVSSLQMYQILALQCLISSYSLSVLYLDGVKYGDTQMTAMGMLGSVSFMSVSRSKPLDRLSSVRPLTSIFHPALFISLLGQFAVHLATMVTAVYFAKKNLPPDHEVDLDGEFKPGILNTVVFLVSNVQQVTVFVVNLQGRPFMTGLTENRPLLWSLVCTFILTFMFASESVPSLNKYFQLVPFPDDDFRNFILKLLLADVGATFLWDRFMKFVFCPDILFASLKGTTLSDVFSLSRTIVVIFFIMYTFLGNEDTWEELMVQEGRLEELGLNLTNLTNATLDADNITSCVGDVCNAILNETATSAIHDEF</sequence>
<evidence type="ECO:0000313" key="14">
    <source>
        <dbReference type="Proteomes" id="UP000693970"/>
    </source>
</evidence>
<feature type="transmembrane region" description="Helical" evidence="11">
    <location>
        <begin position="347"/>
        <end position="367"/>
    </location>
</feature>
<dbReference type="GO" id="GO:0140358">
    <property type="term" value="F:P-type transmembrane transporter activity"/>
    <property type="evidence" value="ECO:0007669"/>
    <property type="project" value="InterPro"/>
</dbReference>
<feature type="transmembrane region" description="Helical" evidence="11">
    <location>
        <begin position="1425"/>
        <end position="1442"/>
    </location>
</feature>
<feature type="transmembrane region" description="Helical" evidence="11">
    <location>
        <begin position="322"/>
        <end position="341"/>
    </location>
</feature>
<organism evidence="13 14">
    <name type="scientific">Nitzschia inconspicua</name>
    <dbReference type="NCBI Taxonomy" id="303405"/>
    <lineage>
        <taxon>Eukaryota</taxon>
        <taxon>Sar</taxon>
        <taxon>Stramenopiles</taxon>
        <taxon>Ochrophyta</taxon>
        <taxon>Bacillariophyta</taxon>
        <taxon>Bacillariophyceae</taxon>
        <taxon>Bacillariophycidae</taxon>
        <taxon>Bacillariales</taxon>
        <taxon>Bacillariaceae</taxon>
        <taxon>Nitzschia</taxon>
    </lineage>
</organism>
<comment type="subcellular location">
    <subcellularLocation>
        <location evidence="1">Membrane</location>
        <topology evidence="1">Multi-pass membrane protein</topology>
    </subcellularLocation>
</comment>
<dbReference type="GO" id="GO:0005524">
    <property type="term" value="F:ATP binding"/>
    <property type="evidence" value="ECO:0007669"/>
    <property type="project" value="UniProtKB-KW"/>
</dbReference>
<dbReference type="InterPro" id="IPR059000">
    <property type="entry name" value="ATPase_P-type_domA"/>
</dbReference>
<dbReference type="InterPro" id="IPR018303">
    <property type="entry name" value="ATPase_P-typ_P_site"/>
</dbReference>
<dbReference type="InterPro" id="IPR006544">
    <property type="entry name" value="P-type_TPase_V"/>
</dbReference>
<feature type="transmembrane region" description="Helical" evidence="11">
    <location>
        <begin position="34"/>
        <end position="54"/>
    </location>
</feature>
<feature type="domain" description="P-type ATPase A" evidence="12">
    <location>
        <begin position="438"/>
        <end position="509"/>
    </location>
</feature>
<dbReference type="SFLD" id="SFLDG00002">
    <property type="entry name" value="C1.7:_P-type_atpase_like"/>
    <property type="match status" value="1"/>
</dbReference>
<dbReference type="SFLD" id="SFLDF00027">
    <property type="entry name" value="p-type_atpase"/>
    <property type="match status" value="1"/>
</dbReference>
<keyword evidence="9 11" id="KW-0472">Membrane</keyword>
<evidence type="ECO:0000256" key="9">
    <source>
        <dbReference type="ARBA" id="ARBA00023136"/>
    </source>
</evidence>
<accession>A0A9K3L6C4</accession>
<keyword evidence="7" id="KW-1278">Translocase</keyword>
<dbReference type="GO" id="GO:0016020">
    <property type="term" value="C:membrane"/>
    <property type="evidence" value="ECO:0007669"/>
    <property type="project" value="UniProtKB-SubCell"/>
</dbReference>
<dbReference type="Proteomes" id="UP000693970">
    <property type="component" value="Unassembled WGS sequence"/>
</dbReference>